<accession>A0A1B9IF59</accession>
<feature type="compositionally biased region" description="Polar residues" evidence="1">
    <location>
        <begin position="515"/>
        <end position="527"/>
    </location>
</feature>
<dbReference type="Proteomes" id="UP000092583">
    <property type="component" value="Unassembled WGS sequence"/>
</dbReference>
<reference evidence="3" key="2">
    <citation type="submission" date="2013-12" db="EMBL/GenBank/DDBJ databases">
        <title>Evolution of pathogenesis and genome organization in the Tremellales.</title>
        <authorList>
            <person name="Cuomo C."/>
            <person name="Litvintseva A."/>
            <person name="Heitman J."/>
            <person name="Chen Y."/>
            <person name="Sun S."/>
            <person name="Springer D."/>
            <person name="Dromer F."/>
            <person name="Young S."/>
            <person name="Zeng Q."/>
            <person name="Chapman S."/>
            <person name="Gujja S."/>
            <person name="Saif S."/>
            <person name="Birren B."/>
        </authorList>
    </citation>
    <scope>NUCLEOTIDE SEQUENCE [LARGE SCALE GENOMIC DNA]</scope>
    <source>
        <strain evidence="3">CBS 10435</strain>
    </source>
</reference>
<dbReference type="OrthoDB" id="2596449at2759"/>
<organism evidence="2 3">
    <name type="scientific">Kwoniella mangroviensis CBS 10435</name>
    <dbReference type="NCBI Taxonomy" id="1331196"/>
    <lineage>
        <taxon>Eukaryota</taxon>
        <taxon>Fungi</taxon>
        <taxon>Dikarya</taxon>
        <taxon>Basidiomycota</taxon>
        <taxon>Agaricomycotina</taxon>
        <taxon>Tremellomycetes</taxon>
        <taxon>Tremellales</taxon>
        <taxon>Cryptococcaceae</taxon>
        <taxon>Kwoniella</taxon>
    </lineage>
</organism>
<evidence type="ECO:0000313" key="3">
    <source>
        <dbReference type="Proteomes" id="UP000092583"/>
    </source>
</evidence>
<feature type="compositionally biased region" description="Basic and acidic residues" evidence="1">
    <location>
        <begin position="424"/>
        <end position="443"/>
    </location>
</feature>
<protein>
    <submittedName>
        <fullName evidence="2">Uncharacterized protein</fullName>
    </submittedName>
</protein>
<dbReference type="EMBL" id="KV700092">
    <property type="protein sequence ID" value="OCF54279.1"/>
    <property type="molecule type" value="Genomic_DNA"/>
</dbReference>
<dbReference type="AlphaFoldDB" id="A0A1B9IF59"/>
<evidence type="ECO:0000313" key="2">
    <source>
        <dbReference type="EMBL" id="OCF54279.1"/>
    </source>
</evidence>
<sequence>MENVEISSPLPLPIHFDLLPCLTPGKTLCPVFYVLVDNIPIYVTLDPSQIPHMSLLPLFLTIHPISPLSILSTLHLRPDSDYSLTLKGIAPFVDIWVSLNLARTICESLNVERLFWDEMDPTKGLLSNIMGEIQSWDEGLAIGHNWLPPSTQLPKSAYSLSTLLSTPLTGVDIIQDNRYITTPLDDGSRSRMTKDAETHNPSKIRDGKWHEAWDGIIALSDLAWNEFLLYPSIPPIPDKSGHIPQSHPIETDILHTILPLIPSLINHESPLPTYPFNLNDLQILLDSKPLPFIKPSIYSVVSSLIASRKQTERMVKLEENEYKARLKICLAECLGGIMISTLLSQLHSEDETVSGIARGRRRSSDKGIYVFVEKPDHFDLTDIDLSPSRQRQHEQQQQLHDKYQKKERDITGSGSQNREKHRHYQDLKDNWMKTIESLEERRGASPPHQNQPHKDLVEGKRGSHGIQSTSKSDRPDHSPSPLKENKRKSPESAHHQSLHQTPPSPPTSQERKPGNISSDSESESTATPPHYRDIESIDQFPLGDWSWTGSSKLMLSENQDGWQPYKILGIAILLGWVLGHWQVF</sequence>
<keyword evidence="3" id="KW-1185">Reference proteome</keyword>
<dbReference type="STRING" id="1331196.A0A1B9IF59"/>
<gene>
    <name evidence="2" type="ORF">L486_08193</name>
</gene>
<feature type="region of interest" description="Disordered" evidence="1">
    <location>
        <begin position="381"/>
        <end position="534"/>
    </location>
</feature>
<name>A0A1B9IF59_9TREE</name>
<feature type="compositionally biased region" description="Basic and acidic residues" evidence="1">
    <location>
        <begin position="471"/>
        <end position="494"/>
    </location>
</feature>
<feature type="compositionally biased region" description="Basic and acidic residues" evidence="1">
    <location>
        <begin position="391"/>
        <end position="410"/>
    </location>
</feature>
<reference evidence="2 3" key="1">
    <citation type="submission" date="2013-07" db="EMBL/GenBank/DDBJ databases">
        <title>The Genome Sequence of Kwoniella mangroviensis CBS10435.</title>
        <authorList>
            <consortium name="The Broad Institute Genome Sequencing Platform"/>
            <person name="Cuomo C."/>
            <person name="Litvintseva A."/>
            <person name="Chen Y."/>
            <person name="Heitman J."/>
            <person name="Sun S."/>
            <person name="Springer D."/>
            <person name="Dromer F."/>
            <person name="Young S.K."/>
            <person name="Zeng Q."/>
            <person name="Gargeya S."/>
            <person name="Fitzgerald M."/>
            <person name="Abouelleil A."/>
            <person name="Alvarado L."/>
            <person name="Berlin A.M."/>
            <person name="Chapman S.B."/>
            <person name="Dewar J."/>
            <person name="Goldberg J."/>
            <person name="Griggs A."/>
            <person name="Gujja S."/>
            <person name="Hansen M."/>
            <person name="Howarth C."/>
            <person name="Imamovic A."/>
            <person name="Larimer J."/>
            <person name="McCowan C."/>
            <person name="Murphy C."/>
            <person name="Pearson M."/>
            <person name="Priest M."/>
            <person name="Roberts A."/>
            <person name="Saif S."/>
            <person name="Shea T."/>
            <person name="Sykes S."/>
            <person name="Wortman J."/>
            <person name="Nusbaum C."/>
            <person name="Birren B."/>
        </authorList>
    </citation>
    <scope>NUCLEOTIDE SEQUENCE [LARGE SCALE GENOMIC DNA]</scope>
    <source>
        <strain evidence="2 3">CBS 10435</strain>
    </source>
</reference>
<proteinExistence type="predicted"/>
<evidence type="ECO:0000256" key="1">
    <source>
        <dbReference type="SAM" id="MobiDB-lite"/>
    </source>
</evidence>
<feature type="compositionally biased region" description="Basic and acidic residues" evidence="1">
    <location>
        <begin position="452"/>
        <end position="461"/>
    </location>
</feature>